<feature type="region of interest" description="Disordered" evidence="4">
    <location>
        <begin position="23"/>
        <end position="46"/>
    </location>
</feature>
<keyword evidence="5" id="KW-0732">Signal</keyword>
<evidence type="ECO:0000256" key="2">
    <source>
        <dbReference type="ARBA" id="ARBA00022722"/>
    </source>
</evidence>
<dbReference type="PANTHER" id="PTHR33607">
    <property type="entry name" value="ENDONUCLEASE-1"/>
    <property type="match status" value="1"/>
</dbReference>
<sequence length="335" mass="38473">MKKLSILFLFFINLLTISCSNSSTNGDNPITPPPTIPPPSEIDTSQNPLLIPVENSQIAYYKEIDFSIRGLKLKNQLSLLLKKTHKHLTYTPDIWEASMITDINSDNPKEVILIYGWVDKTEKEITQKRTMNKEQRNHGGFNDDRRKNLWEREHVFAKSLAVPKLITYGSDEDNMGLIAGTDAHNLRPVNGEWNNVRSNKKFIEGSGNSGSVNGGWYPGDEWKGDVARMMMYMFVRYGNQCRPDVIGKGKQIINVNTGERDGMIDLFLKWNAEDPVSDLEKRRNEYHGNKNNQYAQGNRNPFIDNPYLANAIWGAEQEYRAENLWTTKEQHHIKK</sequence>
<protein>
    <submittedName>
        <fullName evidence="6">Endonuclease I</fullName>
    </submittedName>
</protein>
<accession>A0A4R7F6D5</accession>
<dbReference type="GO" id="GO:0016787">
    <property type="term" value="F:hydrolase activity"/>
    <property type="evidence" value="ECO:0007669"/>
    <property type="project" value="UniProtKB-KW"/>
</dbReference>
<evidence type="ECO:0000256" key="4">
    <source>
        <dbReference type="SAM" id="MobiDB-lite"/>
    </source>
</evidence>
<dbReference type="SUPFAM" id="SSF54060">
    <property type="entry name" value="His-Me finger endonucleases"/>
    <property type="match status" value="1"/>
</dbReference>
<evidence type="ECO:0000313" key="6">
    <source>
        <dbReference type="EMBL" id="TDS64340.1"/>
    </source>
</evidence>
<evidence type="ECO:0000256" key="3">
    <source>
        <dbReference type="ARBA" id="ARBA00022801"/>
    </source>
</evidence>
<reference evidence="6 7" key="1">
    <citation type="submission" date="2019-03" db="EMBL/GenBank/DDBJ databases">
        <title>Genomic Encyclopedia of Archaeal and Bacterial Type Strains, Phase II (KMG-II): from individual species to whole genera.</title>
        <authorList>
            <person name="Goeker M."/>
        </authorList>
    </citation>
    <scope>NUCLEOTIDE SEQUENCE [LARGE SCALE GENOMIC DNA]</scope>
    <source>
        <strain evidence="6 7">DSM 28213</strain>
    </source>
</reference>
<evidence type="ECO:0000256" key="5">
    <source>
        <dbReference type="SAM" id="SignalP"/>
    </source>
</evidence>
<name>A0A4R7F6D5_9FLAO</name>
<evidence type="ECO:0000256" key="1">
    <source>
        <dbReference type="ARBA" id="ARBA00006429"/>
    </source>
</evidence>
<dbReference type="GO" id="GO:0004519">
    <property type="term" value="F:endonuclease activity"/>
    <property type="evidence" value="ECO:0007669"/>
    <property type="project" value="UniProtKB-KW"/>
</dbReference>
<gene>
    <name evidence="6" type="ORF">C8P70_10456</name>
</gene>
<evidence type="ECO:0000313" key="7">
    <source>
        <dbReference type="Proteomes" id="UP000295215"/>
    </source>
</evidence>
<dbReference type="RefSeq" id="WP_243832647.1">
    <property type="nucleotide sequence ID" value="NZ_SOAG01000004.1"/>
</dbReference>
<dbReference type="InterPro" id="IPR044925">
    <property type="entry name" value="His-Me_finger_sf"/>
</dbReference>
<feature type="compositionally biased region" description="Pro residues" evidence="4">
    <location>
        <begin position="30"/>
        <end position="40"/>
    </location>
</feature>
<comment type="similarity">
    <text evidence="1">Belongs to the EndA/NucM nuclease family.</text>
</comment>
<dbReference type="AlphaFoldDB" id="A0A4R7F6D5"/>
<comment type="caution">
    <text evidence="6">The sequence shown here is derived from an EMBL/GenBank/DDBJ whole genome shotgun (WGS) entry which is preliminary data.</text>
</comment>
<dbReference type="InterPro" id="IPR007346">
    <property type="entry name" value="Endonuclease-I"/>
</dbReference>
<dbReference type="Pfam" id="PF04231">
    <property type="entry name" value="Endonuclease_1"/>
    <property type="match status" value="1"/>
</dbReference>
<dbReference type="PANTHER" id="PTHR33607:SF2">
    <property type="entry name" value="ENDONUCLEASE-1"/>
    <property type="match status" value="1"/>
</dbReference>
<keyword evidence="3" id="KW-0378">Hydrolase</keyword>
<feature type="chain" id="PRO_5020688554" evidence="5">
    <location>
        <begin position="23"/>
        <end position="335"/>
    </location>
</feature>
<organism evidence="6 7">
    <name type="scientific">Myroides indicus</name>
    <dbReference type="NCBI Taxonomy" id="1323422"/>
    <lineage>
        <taxon>Bacteria</taxon>
        <taxon>Pseudomonadati</taxon>
        <taxon>Bacteroidota</taxon>
        <taxon>Flavobacteriia</taxon>
        <taxon>Flavobacteriales</taxon>
        <taxon>Flavobacteriaceae</taxon>
        <taxon>Myroides</taxon>
    </lineage>
</organism>
<feature type="signal peptide" evidence="5">
    <location>
        <begin position="1"/>
        <end position="22"/>
    </location>
</feature>
<dbReference type="EMBL" id="SOAG01000004">
    <property type="protein sequence ID" value="TDS64340.1"/>
    <property type="molecule type" value="Genomic_DNA"/>
</dbReference>
<proteinExistence type="inferred from homology"/>
<keyword evidence="2" id="KW-0540">Nuclease</keyword>
<keyword evidence="6" id="KW-0255">Endonuclease</keyword>
<dbReference type="PROSITE" id="PS51257">
    <property type="entry name" value="PROKAR_LIPOPROTEIN"/>
    <property type="match status" value="1"/>
</dbReference>
<keyword evidence="7" id="KW-1185">Reference proteome</keyword>
<dbReference type="Proteomes" id="UP000295215">
    <property type="component" value="Unassembled WGS sequence"/>
</dbReference>